<comment type="caution">
    <text evidence="9">The sequence shown here is derived from an EMBL/GenBank/DDBJ whole genome shotgun (WGS) entry which is preliminary data.</text>
</comment>
<keyword evidence="10" id="KW-1185">Reference proteome</keyword>
<keyword evidence="3 6" id="KW-0812">Transmembrane</keyword>
<feature type="transmembrane region" description="Helical" evidence="6">
    <location>
        <begin position="290"/>
        <end position="312"/>
    </location>
</feature>
<dbReference type="RefSeq" id="WP_340238199.1">
    <property type="nucleotide sequence ID" value="NZ_JBBEWC010000009.1"/>
</dbReference>
<dbReference type="EMBL" id="JBHULC010000001">
    <property type="protein sequence ID" value="MFD2519364.1"/>
    <property type="molecule type" value="Genomic_DNA"/>
</dbReference>
<evidence type="ECO:0000256" key="2">
    <source>
        <dbReference type="ARBA" id="ARBA00022475"/>
    </source>
</evidence>
<feature type="domain" description="ABC3 transporter permease C-terminal" evidence="7">
    <location>
        <begin position="296"/>
        <end position="409"/>
    </location>
</feature>
<feature type="transmembrane region" description="Helical" evidence="6">
    <location>
        <begin position="427"/>
        <end position="451"/>
    </location>
</feature>
<evidence type="ECO:0000256" key="1">
    <source>
        <dbReference type="ARBA" id="ARBA00004651"/>
    </source>
</evidence>
<evidence type="ECO:0000259" key="8">
    <source>
        <dbReference type="Pfam" id="PF12704"/>
    </source>
</evidence>
<feature type="domain" description="ABC3 transporter permease C-terminal" evidence="7">
    <location>
        <begin position="685"/>
        <end position="796"/>
    </location>
</feature>
<reference evidence="10" key="1">
    <citation type="journal article" date="2019" name="Int. J. Syst. Evol. Microbiol.">
        <title>The Global Catalogue of Microorganisms (GCM) 10K type strain sequencing project: providing services to taxonomists for standard genome sequencing and annotation.</title>
        <authorList>
            <consortium name="The Broad Institute Genomics Platform"/>
            <consortium name="The Broad Institute Genome Sequencing Center for Infectious Disease"/>
            <person name="Wu L."/>
            <person name="Ma J."/>
        </authorList>
    </citation>
    <scope>NUCLEOTIDE SEQUENCE [LARGE SCALE GENOMIC DNA]</scope>
    <source>
        <strain evidence="10">KCTC 52344</strain>
    </source>
</reference>
<organism evidence="9 10">
    <name type="scientific">Emticicia soli</name>
    <dbReference type="NCBI Taxonomy" id="2027878"/>
    <lineage>
        <taxon>Bacteria</taxon>
        <taxon>Pseudomonadati</taxon>
        <taxon>Bacteroidota</taxon>
        <taxon>Cytophagia</taxon>
        <taxon>Cytophagales</taxon>
        <taxon>Leadbetterellaceae</taxon>
        <taxon>Emticicia</taxon>
    </lineage>
</organism>
<feature type="transmembrane region" description="Helical" evidence="6">
    <location>
        <begin position="767"/>
        <end position="790"/>
    </location>
</feature>
<dbReference type="Pfam" id="PF12704">
    <property type="entry name" value="MacB_PCD"/>
    <property type="match status" value="2"/>
</dbReference>
<evidence type="ECO:0000313" key="10">
    <source>
        <dbReference type="Proteomes" id="UP001597510"/>
    </source>
</evidence>
<dbReference type="InterPro" id="IPR050250">
    <property type="entry name" value="Macrolide_Exporter_MacB"/>
</dbReference>
<evidence type="ECO:0000256" key="4">
    <source>
        <dbReference type="ARBA" id="ARBA00022989"/>
    </source>
</evidence>
<evidence type="ECO:0000256" key="6">
    <source>
        <dbReference type="SAM" id="Phobius"/>
    </source>
</evidence>
<feature type="domain" description="MacB-like periplasmic core" evidence="8">
    <location>
        <begin position="495"/>
        <end position="620"/>
    </location>
</feature>
<accession>A0ABW5J2K9</accession>
<gene>
    <name evidence="9" type="ORF">ACFSR2_00605</name>
</gene>
<protein>
    <submittedName>
        <fullName evidence="9">ABC transporter permease</fullName>
    </submittedName>
</protein>
<dbReference type="Pfam" id="PF02687">
    <property type="entry name" value="FtsX"/>
    <property type="match status" value="2"/>
</dbReference>
<feature type="domain" description="MacB-like periplasmic core" evidence="8">
    <location>
        <begin position="20"/>
        <end position="243"/>
    </location>
</feature>
<dbReference type="InterPro" id="IPR025857">
    <property type="entry name" value="MacB_PCD"/>
</dbReference>
<dbReference type="PANTHER" id="PTHR30572:SF18">
    <property type="entry name" value="ABC-TYPE MACROLIDE FAMILY EXPORT SYSTEM PERMEASE COMPONENT 2"/>
    <property type="match status" value="1"/>
</dbReference>
<name>A0ABW5J2K9_9BACT</name>
<dbReference type="InterPro" id="IPR003838">
    <property type="entry name" value="ABC3_permease_C"/>
</dbReference>
<evidence type="ECO:0000256" key="5">
    <source>
        <dbReference type="ARBA" id="ARBA00023136"/>
    </source>
</evidence>
<evidence type="ECO:0000313" key="9">
    <source>
        <dbReference type="EMBL" id="MFD2519364.1"/>
    </source>
</evidence>
<feature type="transmembrane region" description="Helical" evidence="6">
    <location>
        <begin position="21"/>
        <end position="42"/>
    </location>
</feature>
<evidence type="ECO:0000256" key="3">
    <source>
        <dbReference type="ARBA" id="ARBA00022692"/>
    </source>
</evidence>
<feature type="transmembrane region" description="Helical" evidence="6">
    <location>
        <begin position="682"/>
        <end position="705"/>
    </location>
</feature>
<feature type="transmembrane region" description="Helical" evidence="6">
    <location>
        <begin position="733"/>
        <end position="752"/>
    </location>
</feature>
<comment type="subcellular location">
    <subcellularLocation>
        <location evidence="1">Cell membrane</location>
        <topology evidence="1">Multi-pass membrane protein</topology>
    </subcellularLocation>
</comment>
<feature type="transmembrane region" description="Helical" evidence="6">
    <location>
        <begin position="383"/>
        <end position="406"/>
    </location>
</feature>
<keyword evidence="2" id="KW-1003">Cell membrane</keyword>
<feature type="transmembrane region" description="Helical" evidence="6">
    <location>
        <begin position="341"/>
        <end position="363"/>
    </location>
</feature>
<dbReference type="PANTHER" id="PTHR30572">
    <property type="entry name" value="MEMBRANE COMPONENT OF TRANSPORTER-RELATED"/>
    <property type="match status" value="1"/>
</dbReference>
<proteinExistence type="predicted"/>
<dbReference type="Proteomes" id="UP001597510">
    <property type="component" value="Unassembled WGS sequence"/>
</dbReference>
<keyword evidence="4 6" id="KW-1133">Transmembrane helix</keyword>
<evidence type="ECO:0000259" key="7">
    <source>
        <dbReference type="Pfam" id="PF02687"/>
    </source>
</evidence>
<sequence>MIRNYLKIAFRNLLRSKTFSFINIFGLSVGLATCLLIMLYVIDELSYDKHHKDGAQIFRVALQTGDERWSSMAAPVAQGIKKDFAEVEETTRLLNFPNIDKVLLTNEKADKQFYETNAYYVDNTFFNIFTYDFKYGNGQTALNQPNTIVISETVANKIFGNENPVDKVINVEIPYGKLNYTIKGVFRDKQQKSHIDAHLLLSMQNGDIGQWVNSQTNWAVNSLFHTYIKLKPGTNVASFERKLPSFWERNGGTDMRAINVTKTLFLQPLHDIYLKSAIGNEISANGSMTYVYIFSSIAAFLLLIACINFMNLSTARSEKRAKEVGVRKVMGANKNALVKQFLGESLIMSFIALFIALLLVQISLPAFNSFTQKSIDIFKTPSIFIWISGLTIVTAVLAGLYPSFYLSSFKPIAVLKGRLINSISATFIRKGLVVFQFTISVTLILVTMVIWRQMSLIRNQDLGFNKDHQLIIPFRSAATANNYTALKNEVLKKNNVISATAGTSYPGIQLIEDQFFYAEGKSLEEKVDINFARVNDDYIETLGYKVLYGRSFSKNPKADSNAIILNESAVKQLGYTAENAVGKKINYEERGQILRKEIVGVVKDFNFHSLHEAIGPYGMVKLVDNQHNFFIAHVQKGDFESTIADIEQIWKKINPASPFEYYFLDQDFQKNYQKEEKTSGTITYFMLITIFIACLGLFGLAAFSAEQRTKEIGVRKVLGATVGQIIGLFSKDFMKLVIIACAIAFPAGYWLMRQWLKNFAYQIELHWWIYLIAGLTTLLIAFLTVSYQAAKAALTNPIKSLKSE</sequence>
<keyword evidence="5 6" id="KW-0472">Membrane</keyword>